<reference evidence="2" key="1">
    <citation type="submission" date="2025-08" db="UniProtKB">
        <authorList>
            <consortium name="RefSeq"/>
        </authorList>
    </citation>
    <scope>IDENTIFICATION</scope>
    <source>
        <tissue evidence="2">Whole sample</tissue>
    </source>
</reference>
<evidence type="ECO:0000313" key="2">
    <source>
        <dbReference type="RefSeq" id="XP_022322676.1"/>
    </source>
</evidence>
<proteinExistence type="predicted"/>
<accession>A0A8B8D754</accession>
<name>A0A8B8D754_CRAVI</name>
<dbReference type="SUPFAM" id="SSF101898">
    <property type="entry name" value="NHL repeat"/>
    <property type="match status" value="1"/>
</dbReference>
<evidence type="ECO:0000313" key="1">
    <source>
        <dbReference type="Proteomes" id="UP000694844"/>
    </source>
</evidence>
<dbReference type="Proteomes" id="UP000694844">
    <property type="component" value="Chromosome 3"/>
</dbReference>
<dbReference type="KEGG" id="cvn:111124103"/>
<protein>
    <submittedName>
        <fullName evidence="2">Uncharacterized protein LOC111124103</fullName>
    </submittedName>
</protein>
<dbReference type="RefSeq" id="XP_022322676.1">
    <property type="nucleotide sequence ID" value="XM_022466968.1"/>
</dbReference>
<organism evidence="1 2">
    <name type="scientific">Crassostrea virginica</name>
    <name type="common">Eastern oyster</name>
    <dbReference type="NCBI Taxonomy" id="6565"/>
    <lineage>
        <taxon>Eukaryota</taxon>
        <taxon>Metazoa</taxon>
        <taxon>Spiralia</taxon>
        <taxon>Lophotrochozoa</taxon>
        <taxon>Mollusca</taxon>
        <taxon>Bivalvia</taxon>
        <taxon>Autobranchia</taxon>
        <taxon>Pteriomorphia</taxon>
        <taxon>Ostreida</taxon>
        <taxon>Ostreoidea</taxon>
        <taxon>Ostreidae</taxon>
        <taxon>Crassostrea</taxon>
    </lineage>
</organism>
<sequence>MRELNNSIYPKYEEAASNIPVQKADVRNHTQKLTTALDKQGEALHTEIDNIIQGMKYRDVSPARLFTDVPRILAEIQRQYGRFHVLQSVACQNDSELWTCGSDSNVRLYNLKGKLLKTVRTKSRNCPLDIAVTRSEDLVYADFEDSSINLVRGNQTWTLITLRGDGF</sequence>
<keyword evidence="1" id="KW-1185">Reference proteome</keyword>
<gene>
    <name evidence="2" type="primary">LOC111124103</name>
</gene>
<dbReference type="GeneID" id="111124103"/>
<dbReference type="AlphaFoldDB" id="A0A8B8D754"/>